<proteinExistence type="predicted"/>
<organism evidence="1 2">
    <name type="scientific">Polyplosphaeria fusca</name>
    <dbReference type="NCBI Taxonomy" id="682080"/>
    <lineage>
        <taxon>Eukaryota</taxon>
        <taxon>Fungi</taxon>
        <taxon>Dikarya</taxon>
        <taxon>Ascomycota</taxon>
        <taxon>Pezizomycotina</taxon>
        <taxon>Dothideomycetes</taxon>
        <taxon>Pleosporomycetidae</taxon>
        <taxon>Pleosporales</taxon>
        <taxon>Tetraplosphaeriaceae</taxon>
        <taxon>Polyplosphaeria</taxon>
    </lineage>
</organism>
<feature type="non-terminal residue" evidence="1">
    <location>
        <position position="264"/>
    </location>
</feature>
<comment type="caution">
    <text evidence="1">The sequence shown here is derived from an EMBL/GenBank/DDBJ whole genome shotgun (WGS) entry which is preliminary data.</text>
</comment>
<sequence>PSSSTSSLDDLEPIKLLNTSTWTYCGPLLSPAADALPTSFHTWSNSTISGSLLPRLLPLLSFLHTFLTSAKIHNFWLTIRATKSTPAYDTPRWHTDDIFFDHPGTSSRLSPAPSPSLNPTRYWKLAATLLGPPTLFLPLPINPSALTSLRTTRKHALSARPHPCFSPRCTTCLDALDAARHVLATSFSSLPTVSPPPGSLAFFRLGDAEGAVHSEPACAEDRVFVNVVPGSEEELRGLMGRWGMGFPRSWSFGVPVGFEGDGEV</sequence>
<reference evidence="1" key="1">
    <citation type="journal article" date="2020" name="Stud. Mycol.">
        <title>101 Dothideomycetes genomes: a test case for predicting lifestyles and emergence of pathogens.</title>
        <authorList>
            <person name="Haridas S."/>
            <person name="Albert R."/>
            <person name="Binder M."/>
            <person name="Bloem J."/>
            <person name="Labutti K."/>
            <person name="Salamov A."/>
            <person name="Andreopoulos B."/>
            <person name="Baker S."/>
            <person name="Barry K."/>
            <person name="Bills G."/>
            <person name="Bluhm B."/>
            <person name="Cannon C."/>
            <person name="Castanera R."/>
            <person name="Culley D."/>
            <person name="Daum C."/>
            <person name="Ezra D."/>
            <person name="Gonzalez J."/>
            <person name="Henrissat B."/>
            <person name="Kuo A."/>
            <person name="Liang C."/>
            <person name="Lipzen A."/>
            <person name="Lutzoni F."/>
            <person name="Magnuson J."/>
            <person name="Mondo S."/>
            <person name="Nolan M."/>
            <person name="Ohm R."/>
            <person name="Pangilinan J."/>
            <person name="Park H.-J."/>
            <person name="Ramirez L."/>
            <person name="Alfaro M."/>
            <person name="Sun H."/>
            <person name="Tritt A."/>
            <person name="Yoshinaga Y."/>
            <person name="Zwiers L.-H."/>
            <person name="Turgeon B."/>
            <person name="Goodwin S."/>
            <person name="Spatafora J."/>
            <person name="Crous P."/>
            <person name="Grigoriev I."/>
        </authorList>
    </citation>
    <scope>NUCLEOTIDE SEQUENCE</scope>
    <source>
        <strain evidence="1">CBS 125425</strain>
    </source>
</reference>
<dbReference type="OrthoDB" id="10261951at2759"/>
<gene>
    <name evidence="1" type="ORF">EJ04DRAFT_393702</name>
</gene>
<dbReference type="AlphaFoldDB" id="A0A9P4V1A5"/>
<evidence type="ECO:0000313" key="1">
    <source>
        <dbReference type="EMBL" id="KAF2734339.1"/>
    </source>
</evidence>
<dbReference type="Proteomes" id="UP000799444">
    <property type="component" value="Unassembled WGS sequence"/>
</dbReference>
<accession>A0A9P4V1A5</accession>
<protein>
    <submittedName>
        <fullName evidence="1">Uncharacterized protein</fullName>
    </submittedName>
</protein>
<evidence type="ECO:0000313" key="2">
    <source>
        <dbReference type="Proteomes" id="UP000799444"/>
    </source>
</evidence>
<name>A0A9P4V1A5_9PLEO</name>
<dbReference type="EMBL" id="ML996149">
    <property type="protein sequence ID" value="KAF2734339.1"/>
    <property type="molecule type" value="Genomic_DNA"/>
</dbReference>
<feature type="non-terminal residue" evidence="1">
    <location>
        <position position="1"/>
    </location>
</feature>
<keyword evidence="2" id="KW-1185">Reference proteome</keyword>